<feature type="compositionally biased region" description="Pro residues" evidence="1">
    <location>
        <begin position="362"/>
        <end position="371"/>
    </location>
</feature>
<feature type="region of interest" description="Disordered" evidence="1">
    <location>
        <begin position="340"/>
        <end position="446"/>
    </location>
</feature>
<feature type="region of interest" description="Disordered" evidence="1">
    <location>
        <begin position="1"/>
        <end position="40"/>
    </location>
</feature>
<accession>A0ABR1P821</accession>
<protein>
    <submittedName>
        <fullName evidence="2">Uncharacterized protein</fullName>
    </submittedName>
</protein>
<gene>
    <name evidence="2" type="ORF">SLS63_006375</name>
</gene>
<feature type="compositionally biased region" description="Basic and acidic residues" evidence="1">
    <location>
        <begin position="1"/>
        <end position="16"/>
    </location>
</feature>
<dbReference type="Proteomes" id="UP001430848">
    <property type="component" value="Unassembled WGS sequence"/>
</dbReference>
<name>A0ABR1P821_DIAER</name>
<reference evidence="2 3" key="1">
    <citation type="submission" date="2024-02" db="EMBL/GenBank/DDBJ databases">
        <title>De novo assembly and annotation of 12 fungi associated with fruit tree decline syndrome in Ontario, Canada.</title>
        <authorList>
            <person name="Sulman M."/>
            <person name="Ellouze W."/>
            <person name="Ilyukhin E."/>
        </authorList>
    </citation>
    <scope>NUCLEOTIDE SEQUENCE [LARGE SCALE GENOMIC DNA]</scope>
    <source>
        <strain evidence="2 3">M169</strain>
    </source>
</reference>
<proteinExistence type="predicted"/>
<sequence>MSVMSEFKERAARPAQDDDAYSGSSYMSDEYTLPGDSVDDDARSIASASSYESYDSFCPRERLPSYRVPRDQGTSQPVYEAWVLCMSHENDHEVTKLTSCGFDILSAHDEERPFVVSRTEAYEQHELSDMTLASVNSYHAANKRGFAARLFRGKPKTYEQDLDERLRKLPVSLQSNLNGLLRNREEATSNRFRRRDWTVAMMREQYRYRFASATPEPVKKKGLWKGKDSRRVEYLFVIRGAEGRVAADDKGMYQPREFGNPWKRVDEEERQMRERSKDIRRFGKECLHGPPHPRDLAPEPCAWPQPYEIGQTYIDTEALPRADQLPIPIPVHHATVPYPFEMSSPPQSPRASSFHCMGGAPHAPPPPPPGGFPTMEACHRLFDAELPHDSDDDDEDDQAPPPPPKPSNLTTPTEFSPASSHHTGSTVQSTDDATTPGGPGTEVFWE</sequence>
<evidence type="ECO:0000313" key="3">
    <source>
        <dbReference type="Proteomes" id="UP001430848"/>
    </source>
</evidence>
<comment type="caution">
    <text evidence="2">The sequence shown here is derived from an EMBL/GenBank/DDBJ whole genome shotgun (WGS) entry which is preliminary data.</text>
</comment>
<keyword evidence="3" id="KW-1185">Reference proteome</keyword>
<evidence type="ECO:0000256" key="1">
    <source>
        <dbReference type="SAM" id="MobiDB-lite"/>
    </source>
</evidence>
<evidence type="ECO:0000313" key="2">
    <source>
        <dbReference type="EMBL" id="KAK7728767.1"/>
    </source>
</evidence>
<feature type="compositionally biased region" description="Polar residues" evidence="1">
    <location>
        <begin position="407"/>
        <end position="433"/>
    </location>
</feature>
<dbReference type="EMBL" id="JAKNSF020000031">
    <property type="protein sequence ID" value="KAK7728767.1"/>
    <property type="molecule type" value="Genomic_DNA"/>
</dbReference>
<organism evidence="2 3">
    <name type="scientific">Diaporthe eres</name>
    <name type="common">Phomopsis oblonga</name>
    <dbReference type="NCBI Taxonomy" id="83184"/>
    <lineage>
        <taxon>Eukaryota</taxon>
        <taxon>Fungi</taxon>
        <taxon>Dikarya</taxon>
        <taxon>Ascomycota</taxon>
        <taxon>Pezizomycotina</taxon>
        <taxon>Sordariomycetes</taxon>
        <taxon>Sordariomycetidae</taxon>
        <taxon>Diaporthales</taxon>
        <taxon>Diaporthaceae</taxon>
        <taxon>Diaporthe</taxon>
        <taxon>Diaporthe eres species complex</taxon>
    </lineage>
</organism>
<feature type="compositionally biased region" description="Basic and acidic residues" evidence="1">
    <location>
        <begin position="377"/>
        <end position="389"/>
    </location>
</feature>